<evidence type="ECO:0000259" key="2">
    <source>
        <dbReference type="Pfam" id="PF24476"/>
    </source>
</evidence>
<organism evidence="3">
    <name type="scientific">Rosellinia necatrix</name>
    <name type="common">White root-rot fungus</name>
    <dbReference type="NCBI Taxonomy" id="77044"/>
    <lineage>
        <taxon>Eukaryota</taxon>
        <taxon>Fungi</taxon>
        <taxon>Dikarya</taxon>
        <taxon>Ascomycota</taxon>
        <taxon>Pezizomycotina</taxon>
        <taxon>Sordariomycetes</taxon>
        <taxon>Xylariomycetidae</taxon>
        <taxon>Xylariales</taxon>
        <taxon>Xylariaceae</taxon>
        <taxon>Rosellinia</taxon>
    </lineage>
</organism>
<dbReference type="OMA" id="PRMINTT"/>
<protein>
    <recommendedName>
        <fullName evidence="2">DUF7580 domain-containing protein</fullName>
    </recommendedName>
</protein>
<dbReference type="InterPro" id="IPR056002">
    <property type="entry name" value="DUF7580"/>
</dbReference>
<dbReference type="STRING" id="77044.A0A1W2TTL2"/>
<dbReference type="OrthoDB" id="3565018at2759"/>
<accession>A0A1W2TTL2</accession>
<dbReference type="EMBL" id="DF977517">
    <property type="protein sequence ID" value="GAP91897.1"/>
    <property type="molecule type" value="Genomic_DNA"/>
</dbReference>
<dbReference type="Pfam" id="PF24476">
    <property type="entry name" value="DUF7580"/>
    <property type="match status" value="1"/>
</dbReference>
<gene>
    <name evidence="3" type="ORF">SAMD00023353_7200550</name>
</gene>
<name>A0A1W2TTL2_ROSNE</name>
<evidence type="ECO:0000313" key="4">
    <source>
        <dbReference type="Proteomes" id="UP000054516"/>
    </source>
</evidence>
<feature type="domain" description="DUF7580" evidence="2">
    <location>
        <begin position="261"/>
        <end position="493"/>
    </location>
</feature>
<feature type="compositionally biased region" description="Low complexity" evidence="1">
    <location>
        <begin position="189"/>
        <end position="211"/>
    </location>
</feature>
<proteinExistence type="predicted"/>
<feature type="region of interest" description="Disordered" evidence="1">
    <location>
        <begin position="224"/>
        <end position="257"/>
    </location>
</feature>
<dbReference type="PANTHER" id="PTHR35186:SF4">
    <property type="entry name" value="PRION-INHIBITION AND PROPAGATION HELO DOMAIN-CONTAINING PROTEIN"/>
    <property type="match status" value="1"/>
</dbReference>
<evidence type="ECO:0000313" key="3">
    <source>
        <dbReference type="EMBL" id="GAP91897.1"/>
    </source>
</evidence>
<dbReference type="AlphaFoldDB" id="A0A1W2TTL2"/>
<reference evidence="3" key="1">
    <citation type="submission" date="2016-03" db="EMBL/GenBank/DDBJ databases">
        <title>Draft genome sequence of Rosellinia necatrix.</title>
        <authorList>
            <person name="Kanematsu S."/>
        </authorList>
    </citation>
    <scope>NUCLEOTIDE SEQUENCE [LARGE SCALE GENOMIC DNA]</scope>
    <source>
        <strain evidence="3">W97</strain>
    </source>
</reference>
<dbReference type="Proteomes" id="UP000054516">
    <property type="component" value="Unassembled WGS sequence"/>
</dbReference>
<sequence>MEMMQATQELKLKLGIEEGSLITPRSQKKILATIKLHGSFTLKRKDYEDIISRIKASNASLHHLCTANRELEPGRRQRSQSRVTTLLRGLYQGIYNALYNTIICSCICSHRIGLQLGRINAIILPNDVEERVAQEFDFCIGFGTLGESDVNEAKQVLPHNDGTQPASHWKKFRLRLIEDGDRPPNTGMSPSASASASPSASASASISPSPSLKQTVRWALPPRYKSSRVPDSLSSATEPLAQTAPGSPTPTKGMEDPPLKVLNLCEMVSRKSKATAMECYGYVLDTRGKFSLSPPNDETGPRQHITLRQVIDNGNSDLPPFGFKERVHVALQLSVSVLHLSGTPWLTQMVTLDNIVFLTSQEHTMNQRAYFFYQPFVSSAVQPPPTLSAQTPGLMRPISLEALYLGVILIQIMIGRVENGLRMTDLADMRSIISRRGRGSELVEEVREVGGDNYAAAVTWCLDSIYGVANLQNDQYCHNFYQAVIARLEDDLKVIAPGG</sequence>
<evidence type="ECO:0000256" key="1">
    <source>
        <dbReference type="SAM" id="MobiDB-lite"/>
    </source>
</evidence>
<keyword evidence="4" id="KW-1185">Reference proteome</keyword>
<dbReference type="PANTHER" id="PTHR35186">
    <property type="entry name" value="ANK_REP_REGION DOMAIN-CONTAINING PROTEIN"/>
    <property type="match status" value="1"/>
</dbReference>
<feature type="region of interest" description="Disordered" evidence="1">
    <location>
        <begin position="179"/>
        <end position="212"/>
    </location>
</feature>